<dbReference type="InterPro" id="IPR005467">
    <property type="entry name" value="His_kinase_dom"/>
</dbReference>
<name>A0ABW4RT03_9ACTN</name>
<dbReference type="Pfam" id="PF00512">
    <property type="entry name" value="HisKA"/>
    <property type="match status" value="1"/>
</dbReference>
<dbReference type="Pfam" id="PF02518">
    <property type="entry name" value="HATPase_c"/>
    <property type="match status" value="1"/>
</dbReference>
<protein>
    <recommendedName>
        <fullName evidence="8">Sensor-like histidine kinase SenX3</fullName>
        <ecNumber evidence="3">2.7.13.3</ecNumber>
    </recommendedName>
</protein>
<dbReference type="EMBL" id="JBHUFZ010000008">
    <property type="protein sequence ID" value="MFD1889390.1"/>
    <property type="molecule type" value="Genomic_DNA"/>
</dbReference>
<dbReference type="InterPro" id="IPR036890">
    <property type="entry name" value="HATPase_C_sf"/>
</dbReference>
<evidence type="ECO:0000256" key="6">
    <source>
        <dbReference type="ARBA" id="ARBA00022777"/>
    </source>
</evidence>
<dbReference type="PRINTS" id="PR00344">
    <property type="entry name" value="BCTRLSENSOR"/>
</dbReference>
<comment type="catalytic activity">
    <reaction evidence="1">
        <text>ATP + protein L-histidine = ADP + protein N-phospho-L-histidine.</text>
        <dbReference type="EC" id="2.7.13.3"/>
    </reaction>
</comment>
<feature type="domain" description="Histidine kinase" evidence="9">
    <location>
        <begin position="159"/>
        <end position="380"/>
    </location>
</feature>
<dbReference type="InterPro" id="IPR003661">
    <property type="entry name" value="HisK_dim/P_dom"/>
</dbReference>
<comment type="subcellular location">
    <subcellularLocation>
        <location evidence="2">Cell membrane</location>
    </subcellularLocation>
</comment>
<keyword evidence="7" id="KW-0902">Two-component regulatory system</keyword>
<evidence type="ECO:0000256" key="1">
    <source>
        <dbReference type="ARBA" id="ARBA00000085"/>
    </source>
</evidence>
<comment type="caution">
    <text evidence="10">The sequence shown here is derived from an EMBL/GenBank/DDBJ whole genome shotgun (WGS) entry which is preliminary data.</text>
</comment>
<dbReference type="SMART" id="SM00388">
    <property type="entry name" value="HisKA"/>
    <property type="match status" value="1"/>
</dbReference>
<dbReference type="InterPro" id="IPR004358">
    <property type="entry name" value="Sig_transdc_His_kin-like_C"/>
</dbReference>
<reference evidence="11" key="1">
    <citation type="journal article" date="2019" name="Int. J. Syst. Evol. Microbiol.">
        <title>The Global Catalogue of Microorganisms (GCM) 10K type strain sequencing project: providing services to taxonomists for standard genome sequencing and annotation.</title>
        <authorList>
            <consortium name="The Broad Institute Genomics Platform"/>
            <consortium name="The Broad Institute Genome Sequencing Center for Infectious Disease"/>
            <person name="Wu L."/>
            <person name="Ma J."/>
        </authorList>
    </citation>
    <scope>NUCLEOTIDE SEQUENCE [LARGE SCALE GENOMIC DNA]</scope>
    <source>
        <strain evidence="11">CAIM 431</strain>
    </source>
</reference>
<dbReference type="PANTHER" id="PTHR45453:SF1">
    <property type="entry name" value="PHOSPHATE REGULON SENSOR PROTEIN PHOR"/>
    <property type="match status" value="1"/>
</dbReference>
<keyword evidence="6 10" id="KW-0418">Kinase</keyword>
<dbReference type="CDD" id="cd00082">
    <property type="entry name" value="HisKA"/>
    <property type="match status" value="1"/>
</dbReference>
<dbReference type="PANTHER" id="PTHR45453">
    <property type="entry name" value="PHOSPHATE REGULON SENSOR PROTEIN PHOR"/>
    <property type="match status" value="1"/>
</dbReference>
<evidence type="ECO:0000313" key="10">
    <source>
        <dbReference type="EMBL" id="MFD1889390.1"/>
    </source>
</evidence>
<proteinExistence type="predicted"/>
<dbReference type="InterPro" id="IPR036097">
    <property type="entry name" value="HisK_dim/P_sf"/>
</dbReference>
<dbReference type="EC" id="2.7.13.3" evidence="3"/>
<keyword evidence="11" id="KW-1185">Reference proteome</keyword>
<dbReference type="Proteomes" id="UP001597326">
    <property type="component" value="Unassembled WGS sequence"/>
</dbReference>
<evidence type="ECO:0000256" key="3">
    <source>
        <dbReference type="ARBA" id="ARBA00012438"/>
    </source>
</evidence>
<dbReference type="SMART" id="SM00387">
    <property type="entry name" value="HATPase_c"/>
    <property type="match status" value="1"/>
</dbReference>
<evidence type="ECO:0000256" key="5">
    <source>
        <dbReference type="ARBA" id="ARBA00022679"/>
    </source>
</evidence>
<accession>A0ABW4RT03</accession>
<dbReference type="SUPFAM" id="SSF55874">
    <property type="entry name" value="ATPase domain of HSP90 chaperone/DNA topoisomerase II/histidine kinase"/>
    <property type="match status" value="1"/>
</dbReference>
<evidence type="ECO:0000259" key="9">
    <source>
        <dbReference type="PROSITE" id="PS50109"/>
    </source>
</evidence>
<dbReference type="GO" id="GO:0016301">
    <property type="term" value="F:kinase activity"/>
    <property type="evidence" value="ECO:0007669"/>
    <property type="project" value="UniProtKB-KW"/>
</dbReference>
<keyword evidence="4" id="KW-0597">Phosphoprotein</keyword>
<organism evidence="10 11">
    <name type="scientific">Luteococcus peritonei</name>
    <dbReference type="NCBI Taxonomy" id="88874"/>
    <lineage>
        <taxon>Bacteria</taxon>
        <taxon>Bacillati</taxon>
        <taxon>Actinomycetota</taxon>
        <taxon>Actinomycetes</taxon>
        <taxon>Propionibacteriales</taxon>
        <taxon>Propionibacteriaceae</taxon>
        <taxon>Luteococcus</taxon>
    </lineage>
</organism>
<keyword evidence="5" id="KW-0808">Transferase</keyword>
<evidence type="ECO:0000313" key="11">
    <source>
        <dbReference type="Proteomes" id="UP001597326"/>
    </source>
</evidence>
<evidence type="ECO:0000256" key="4">
    <source>
        <dbReference type="ARBA" id="ARBA00022553"/>
    </source>
</evidence>
<dbReference type="SUPFAM" id="SSF47384">
    <property type="entry name" value="Homodimeric domain of signal transducing histidine kinase"/>
    <property type="match status" value="1"/>
</dbReference>
<evidence type="ECO:0000256" key="2">
    <source>
        <dbReference type="ARBA" id="ARBA00004236"/>
    </source>
</evidence>
<sequence length="400" mass="43929">MQTALWAGLGLLLGIALGAGVMIWWHREVNRHAEVPQPEPTQPVEASPQLVEMVDLLRSAAMLVGPHDEVLHSNPQARHLGLCRGDRVVVTQVLHRIREVRRLGETTVFDTEVARGPGAPTLHLNVRISPLSDATLMVLVEDRTPLLRVDETRRDFVANVGHELKTPIGAIQLLSEAVEQAADDPDAVRHFVGRMHTESVRLGELVTQIIDLSRLQSDDPMLRAEPLEVADLVDHAVQNAREMGSRRKVNLVRVDAPEPVEVLGDEHQLVDALTNLVTNAIVYSDPGARVAISTALVDEAGEQWVEVSVADNGIGISPENQERIFERFYRVDYGRSREHGGTGLGLSIVKHICAVHGGSVNVWSKLGQGSTFTVRLPRHEHTAVQTALLPGAEHTLERQP</sequence>
<dbReference type="RefSeq" id="WP_343872434.1">
    <property type="nucleotide sequence ID" value="NZ_BAAAIX010000007.1"/>
</dbReference>
<dbReference type="InterPro" id="IPR050351">
    <property type="entry name" value="BphY/WalK/GraS-like"/>
</dbReference>
<dbReference type="InterPro" id="IPR003594">
    <property type="entry name" value="HATPase_dom"/>
</dbReference>
<dbReference type="Gene3D" id="3.30.565.10">
    <property type="entry name" value="Histidine kinase-like ATPase, C-terminal domain"/>
    <property type="match status" value="1"/>
</dbReference>
<dbReference type="Gene3D" id="1.10.287.130">
    <property type="match status" value="1"/>
</dbReference>
<evidence type="ECO:0000256" key="8">
    <source>
        <dbReference type="ARBA" id="ARBA00039401"/>
    </source>
</evidence>
<dbReference type="PROSITE" id="PS50109">
    <property type="entry name" value="HIS_KIN"/>
    <property type="match status" value="1"/>
</dbReference>
<gene>
    <name evidence="10" type="ORF">ACFSCS_04200</name>
</gene>
<dbReference type="CDD" id="cd00075">
    <property type="entry name" value="HATPase"/>
    <property type="match status" value="1"/>
</dbReference>
<evidence type="ECO:0000256" key="7">
    <source>
        <dbReference type="ARBA" id="ARBA00023012"/>
    </source>
</evidence>